<feature type="region of interest" description="Disordered" evidence="1">
    <location>
        <begin position="164"/>
        <end position="185"/>
    </location>
</feature>
<feature type="compositionally biased region" description="Low complexity" evidence="1">
    <location>
        <begin position="164"/>
        <end position="175"/>
    </location>
</feature>
<dbReference type="STRING" id="298654.FraEuI1c_3727"/>
<dbReference type="OrthoDB" id="3213582at2"/>
<keyword evidence="2" id="KW-0472">Membrane</keyword>
<dbReference type="InParanoid" id="E3J2S3"/>
<keyword evidence="2" id="KW-0812">Transmembrane</keyword>
<dbReference type="AlphaFoldDB" id="E3J2S3"/>
<accession>E3J2S3</accession>
<dbReference type="KEGG" id="fri:FraEuI1c_3727"/>
<evidence type="ECO:0000256" key="1">
    <source>
        <dbReference type="SAM" id="MobiDB-lite"/>
    </source>
</evidence>
<evidence type="ECO:0000313" key="3">
    <source>
        <dbReference type="EMBL" id="ADP81734.1"/>
    </source>
</evidence>
<evidence type="ECO:0000256" key="2">
    <source>
        <dbReference type="SAM" id="Phobius"/>
    </source>
</evidence>
<dbReference type="Proteomes" id="UP000002484">
    <property type="component" value="Chromosome"/>
</dbReference>
<proteinExistence type="predicted"/>
<feature type="region of interest" description="Disordered" evidence="1">
    <location>
        <begin position="20"/>
        <end position="41"/>
    </location>
</feature>
<organism evidence="3 4">
    <name type="scientific">Pseudofrankia inefficax (strain DSM 45817 / CECT 9037 / DDB 130130 / EuI1c)</name>
    <name type="common">Frankia inefficax</name>
    <dbReference type="NCBI Taxonomy" id="298654"/>
    <lineage>
        <taxon>Bacteria</taxon>
        <taxon>Bacillati</taxon>
        <taxon>Actinomycetota</taxon>
        <taxon>Actinomycetes</taxon>
        <taxon>Frankiales</taxon>
        <taxon>Frankiaceae</taxon>
        <taxon>Pseudofrankia</taxon>
    </lineage>
</organism>
<gene>
    <name evidence="3" type="ordered locus">FraEuI1c_3727</name>
</gene>
<name>E3J2S3_PSEI1</name>
<dbReference type="EMBL" id="CP002299">
    <property type="protein sequence ID" value="ADP81734.1"/>
    <property type="molecule type" value="Genomic_DNA"/>
</dbReference>
<keyword evidence="2" id="KW-1133">Transmembrane helix</keyword>
<dbReference type="RefSeq" id="WP_013424852.1">
    <property type="nucleotide sequence ID" value="NC_014666.1"/>
</dbReference>
<feature type="transmembrane region" description="Helical" evidence="2">
    <location>
        <begin position="52"/>
        <end position="71"/>
    </location>
</feature>
<dbReference type="HOGENOM" id="CLU_655142_0_0_11"/>
<keyword evidence="4" id="KW-1185">Reference proteome</keyword>
<sequence>MTLRRPATTLTEPELRSHLRALGDGRPTPGFGPSFPDRIRDGAHRRRTNSRLATAFLLVLLVVGIPVGLLATTRGGLNASPAAATATPTAAPSAVASYGGVSATWLPDGLAHTVDNAVVPDTSPQQGPLGPIRLYRRDVATPGLTIHGVTLAPGMFLSQFTATHTPATTPPTTATPSPPPLGAAAEPGPDLLWITVSWAPPAGGLNTLTDALKNSTPPHNYLDKITTTARTVNGRPAVLATDDAPGLPGWISGQGYNHDALLGWTTPSGAMLTVESITAGPTDLAALQRVADGLVLGTRPPNPTAPPAPDAATTTTVLGVLHDAFTDNVSADRFAAAVQGGDALTATHTALLTDNPQFGGQIEPPTDAEAGRVELVDPNTITAIFNLDYGIQMPLSTAPGAPTRTERAHYYGNATIIHTPTGWQVSRDTFCDAASSMDVEPACPPA</sequence>
<evidence type="ECO:0000313" key="4">
    <source>
        <dbReference type="Proteomes" id="UP000002484"/>
    </source>
</evidence>
<reference evidence="3 4" key="1">
    <citation type="submission" date="2010-10" db="EMBL/GenBank/DDBJ databases">
        <title>Complete sequence of Frankia sp. EuI1c.</title>
        <authorList>
            <consortium name="US DOE Joint Genome Institute"/>
            <person name="Lucas S."/>
            <person name="Copeland A."/>
            <person name="Lapidus A."/>
            <person name="Cheng J.-F."/>
            <person name="Bruce D."/>
            <person name="Goodwin L."/>
            <person name="Pitluck S."/>
            <person name="Chertkov O."/>
            <person name="Detter J.C."/>
            <person name="Han C."/>
            <person name="Tapia R."/>
            <person name="Land M."/>
            <person name="Hauser L."/>
            <person name="Jeffries C."/>
            <person name="Kyrpides N."/>
            <person name="Ivanova N."/>
            <person name="Mikhailova N."/>
            <person name="Beauchemin N."/>
            <person name="Sen A."/>
            <person name="Sur S.A."/>
            <person name="Gtari M."/>
            <person name="Wall L."/>
            <person name="Tisa L."/>
            <person name="Woyke T."/>
        </authorList>
    </citation>
    <scope>NUCLEOTIDE SEQUENCE [LARGE SCALE GENOMIC DNA]</scope>
    <source>
        <strain evidence="4">DSM 45817 / CECT 9037 / EuI1c</strain>
    </source>
</reference>
<protein>
    <submittedName>
        <fullName evidence="3">Uncharacterized protein</fullName>
    </submittedName>
</protein>